<evidence type="ECO:0000313" key="1">
    <source>
        <dbReference type="EMBL" id="EEX18963.1"/>
    </source>
</evidence>
<dbReference type="Proteomes" id="UP000003327">
    <property type="component" value="Unassembled WGS sequence"/>
</dbReference>
<gene>
    <name evidence="1" type="ORF">HMPREF0973_01138</name>
</gene>
<comment type="caution">
    <text evidence="1">The sequence shown here is derived from an EMBL/GenBank/DDBJ whole genome shotgun (WGS) entry which is preliminary data.</text>
</comment>
<name>C9MNF1_9BACT</name>
<dbReference type="AlphaFoldDB" id="C9MNF1"/>
<evidence type="ECO:0000313" key="2">
    <source>
        <dbReference type="Proteomes" id="UP000003327"/>
    </source>
</evidence>
<proteinExistence type="predicted"/>
<keyword evidence="2" id="KW-1185">Reference proteome</keyword>
<organism evidence="1 2">
    <name type="scientific">Prevotella veroralis F0319</name>
    <dbReference type="NCBI Taxonomy" id="649761"/>
    <lineage>
        <taxon>Bacteria</taxon>
        <taxon>Pseudomonadati</taxon>
        <taxon>Bacteroidota</taxon>
        <taxon>Bacteroidia</taxon>
        <taxon>Bacteroidales</taxon>
        <taxon>Prevotellaceae</taxon>
        <taxon>Prevotella</taxon>
    </lineage>
</organism>
<sequence>MKETPSFNRRERFLAMKRASLHIEETPSLFANNTIYSPLHSERGRGRGCSGVGDRLLLRRG</sequence>
<dbReference type="STRING" id="649761.HMPREF0973_01138"/>
<dbReference type="HOGENOM" id="CLU_2918942_0_0_10"/>
<reference evidence="1 2" key="1">
    <citation type="submission" date="2009-09" db="EMBL/GenBank/DDBJ databases">
        <authorList>
            <person name="Weinstock G."/>
            <person name="Sodergren E."/>
            <person name="Clifton S."/>
            <person name="Fulton L."/>
            <person name="Fulton B."/>
            <person name="Courtney L."/>
            <person name="Fronick C."/>
            <person name="Harrison M."/>
            <person name="Strong C."/>
            <person name="Farmer C."/>
            <person name="Delahaunty K."/>
            <person name="Markovic C."/>
            <person name="Hall O."/>
            <person name="Minx P."/>
            <person name="Tomlinson C."/>
            <person name="Mitreva M."/>
            <person name="Nelson J."/>
            <person name="Hou S."/>
            <person name="Wollam A."/>
            <person name="Pepin K.H."/>
            <person name="Johnson M."/>
            <person name="Bhonagiri V."/>
            <person name="Nash W.E."/>
            <person name="Warren W."/>
            <person name="Chinwalla A."/>
            <person name="Mardis E.R."/>
            <person name="Wilson R.K."/>
        </authorList>
    </citation>
    <scope>NUCLEOTIDE SEQUENCE [LARGE SCALE GENOMIC DNA]</scope>
    <source>
        <strain evidence="1 2">F0319</strain>
    </source>
</reference>
<protein>
    <submittedName>
        <fullName evidence="1">Uncharacterized protein</fullName>
    </submittedName>
</protein>
<accession>C9MNF1</accession>
<dbReference type="EMBL" id="ACVA01000030">
    <property type="protein sequence ID" value="EEX18963.1"/>
    <property type="molecule type" value="Genomic_DNA"/>
</dbReference>